<evidence type="ECO:0000256" key="2">
    <source>
        <dbReference type="ARBA" id="ARBA00005582"/>
    </source>
</evidence>
<dbReference type="CDD" id="cd18886">
    <property type="entry name" value="NUDIX_MutT_Nudt1"/>
    <property type="match status" value="1"/>
</dbReference>
<dbReference type="Pfam" id="PF00293">
    <property type="entry name" value="NUDIX"/>
    <property type="match status" value="1"/>
</dbReference>
<dbReference type="GO" id="GO:0005737">
    <property type="term" value="C:cytoplasm"/>
    <property type="evidence" value="ECO:0007669"/>
    <property type="project" value="TreeGrafter"/>
</dbReference>
<evidence type="ECO:0000256" key="5">
    <source>
        <dbReference type="ARBA" id="ARBA00022842"/>
    </source>
</evidence>
<gene>
    <name evidence="7" type="ORF">BACPEC_02337</name>
</gene>
<dbReference type="GO" id="GO:0008413">
    <property type="term" value="F:8-oxo-7,8-dihydroguanosine triphosphate pyrophosphatase activity"/>
    <property type="evidence" value="ECO:0007669"/>
    <property type="project" value="InterPro"/>
</dbReference>
<dbReference type="PROSITE" id="PS51462">
    <property type="entry name" value="NUDIX"/>
    <property type="match status" value="1"/>
</dbReference>
<dbReference type="SUPFAM" id="SSF55811">
    <property type="entry name" value="Nudix"/>
    <property type="match status" value="1"/>
</dbReference>
<evidence type="ECO:0000313" key="7">
    <source>
        <dbReference type="EMBL" id="EEC55830.1"/>
    </source>
</evidence>
<keyword evidence="5" id="KW-0460">Magnesium</keyword>
<dbReference type="InterPro" id="IPR003562">
    <property type="entry name" value="Mutator_MutX_prot"/>
</dbReference>
<keyword evidence="4" id="KW-0378">Hydrolase</keyword>
<keyword evidence="8" id="KW-1185">Reference proteome</keyword>
<dbReference type="GO" id="GO:0046872">
    <property type="term" value="F:metal ion binding"/>
    <property type="evidence" value="ECO:0007669"/>
    <property type="project" value="UniProtKB-KW"/>
</dbReference>
<evidence type="ECO:0000313" key="8">
    <source>
        <dbReference type="Proteomes" id="UP000003136"/>
    </source>
</evidence>
<dbReference type="AlphaFoldDB" id="B7AUD9"/>
<protein>
    <recommendedName>
        <fullName evidence="6">Nudix hydrolase domain-containing protein</fullName>
    </recommendedName>
</protein>
<dbReference type="EMBL" id="ABVQ01000037">
    <property type="protein sequence ID" value="EEC55830.1"/>
    <property type="molecule type" value="Genomic_DNA"/>
</dbReference>
<evidence type="ECO:0000256" key="3">
    <source>
        <dbReference type="ARBA" id="ARBA00022723"/>
    </source>
</evidence>
<keyword evidence="3" id="KW-0479">Metal-binding</keyword>
<name>B7AUD9_9FIRM</name>
<sequence length="149" mass="17468">MKREFTTLCYLQKDGKWLMLYRNKKKNDINAGKYIGVGGHVEDGESPDECIVREVFEETGYRLTDYRARGLITFVMNDVVEYTVLYTADDFEGEEKICDEGDLVWVEADRVLELPLWEGDRAFLCRLRNATDFFTLKLIYKNDKLIEIV</sequence>
<dbReference type="eggNOG" id="COG0494">
    <property type="taxonomic scope" value="Bacteria"/>
</dbReference>
<comment type="similarity">
    <text evidence="2">Belongs to the Nudix hydrolase family.</text>
</comment>
<evidence type="ECO:0000256" key="4">
    <source>
        <dbReference type="ARBA" id="ARBA00022801"/>
    </source>
</evidence>
<reference evidence="7 8" key="1">
    <citation type="submission" date="2008-11" db="EMBL/GenBank/DDBJ databases">
        <title>Draft genome sequence of Bacteroides pectinophilus (ATCC 43243).</title>
        <authorList>
            <person name="Sudarsanam P."/>
            <person name="Ley R."/>
            <person name="Guruge J."/>
            <person name="Turnbaugh P.J."/>
            <person name="Mahowald M."/>
            <person name="Liep D."/>
            <person name="Gordon J."/>
        </authorList>
    </citation>
    <scope>NUCLEOTIDE SEQUENCE [LARGE SCALE GENOMIC DNA]</scope>
    <source>
        <strain evidence="7 8">ATCC 43243</strain>
    </source>
</reference>
<dbReference type="PROSITE" id="PS00893">
    <property type="entry name" value="NUDIX_BOX"/>
    <property type="match status" value="1"/>
</dbReference>
<dbReference type="InterPro" id="IPR015797">
    <property type="entry name" value="NUDIX_hydrolase-like_dom_sf"/>
</dbReference>
<accession>B7AUD9</accession>
<proteinExistence type="inferred from homology"/>
<dbReference type="GO" id="GO:0006281">
    <property type="term" value="P:DNA repair"/>
    <property type="evidence" value="ECO:0007669"/>
    <property type="project" value="InterPro"/>
</dbReference>
<dbReference type="InterPro" id="IPR020084">
    <property type="entry name" value="NUDIX_hydrolase_CS"/>
</dbReference>
<dbReference type="STRING" id="483218.BACPEC_02337"/>
<dbReference type="PRINTS" id="PR01402">
    <property type="entry name" value="MUTATORMUTX"/>
</dbReference>
<dbReference type="PANTHER" id="PTHR43758">
    <property type="entry name" value="7,8-DIHYDRO-8-OXOGUANINE TRIPHOSPHATASE"/>
    <property type="match status" value="1"/>
</dbReference>
<dbReference type="Proteomes" id="UP000003136">
    <property type="component" value="Unassembled WGS sequence"/>
</dbReference>
<dbReference type="InterPro" id="IPR000086">
    <property type="entry name" value="NUDIX_hydrolase_dom"/>
</dbReference>
<feature type="domain" description="Nudix hydrolase" evidence="6">
    <location>
        <begin position="2"/>
        <end position="129"/>
    </location>
</feature>
<dbReference type="PANTHER" id="PTHR43758:SF2">
    <property type="entry name" value="OXIDIZED PURINE NUCLEOSIDE TRIPHOSPHATE HYDROLASE"/>
    <property type="match status" value="1"/>
</dbReference>
<comment type="cofactor">
    <cofactor evidence="1">
        <name>Mg(2+)</name>
        <dbReference type="ChEBI" id="CHEBI:18420"/>
    </cofactor>
</comment>
<dbReference type="HOGENOM" id="CLU_037162_11_2_9"/>
<organism evidence="7 8">
    <name type="scientific">[Bacteroides] pectinophilus ATCC 43243</name>
    <dbReference type="NCBI Taxonomy" id="483218"/>
    <lineage>
        <taxon>Bacteria</taxon>
        <taxon>Bacillati</taxon>
        <taxon>Bacillota</taxon>
        <taxon>Clostridia</taxon>
        <taxon>Eubacteriales</taxon>
    </lineage>
</organism>
<dbReference type="Gene3D" id="3.90.79.10">
    <property type="entry name" value="Nucleoside Triphosphate Pyrophosphohydrolase"/>
    <property type="match status" value="1"/>
</dbReference>
<evidence type="ECO:0000256" key="1">
    <source>
        <dbReference type="ARBA" id="ARBA00001946"/>
    </source>
</evidence>
<reference evidence="7 8" key="2">
    <citation type="submission" date="2008-11" db="EMBL/GenBank/DDBJ databases">
        <authorList>
            <person name="Fulton L."/>
            <person name="Clifton S."/>
            <person name="Fulton B."/>
            <person name="Xu J."/>
            <person name="Minx P."/>
            <person name="Pepin K.H."/>
            <person name="Johnson M."/>
            <person name="Bhonagiri V."/>
            <person name="Nash W.E."/>
            <person name="Mardis E.R."/>
            <person name="Wilson R.K."/>
        </authorList>
    </citation>
    <scope>NUCLEOTIDE SEQUENCE [LARGE SCALE GENOMIC DNA]</scope>
    <source>
        <strain evidence="7 8">ATCC 43243</strain>
    </source>
</reference>
<evidence type="ECO:0000259" key="6">
    <source>
        <dbReference type="PROSITE" id="PS51462"/>
    </source>
</evidence>